<accession>A0AAD5NPL7</accession>
<name>A0AAD5NPL7_ACENE</name>
<keyword evidence="1" id="KW-0472">Membrane</keyword>
<evidence type="ECO:0000256" key="1">
    <source>
        <dbReference type="SAM" id="Phobius"/>
    </source>
</evidence>
<feature type="transmembrane region" description="Helical" evidence="1">
    <location>
        <begin position="12"/>
        <end position="29"/>
    </location>
</feature>
<organism evidence="2 3">
    <name type="scientific">Acer negundo</name>
    <name type="common">Box elder</name>
    <dbReference type="NCBI Taxonomy" id="4023"/>
    <lineage>
        <taxon>Eukaryota</taxon>
        <taxon>Viridiplantae</taxon>
        <taxon>Streptophyta</taxon>
        <taxon>Embryophyta</taxon>
        <taxon>Tracheophyta</taxon>
        <taxon>Spermatophyta</taxon>
        <taxon>Magnoliopsida</taxon>
        <taxon>eudicotyledons</taxon>
        <taxon>Gunneridae</taxon>
        <taxon>Pentapetalae</taxon>
        <taxon>rosids</taxon>
        <taxon>malvids</taxon>
        <taxon>Sapindales</taxon>
        <taxon>Sapindaceae</taxon>
        <taxon>Hippocastanoideae</taxon>
        <taxon>Acereae</taxon>
        <taxon>Acer</taxon>
    </lineage>
</organism>
<reference evidence="2" key="2">
    <citation type="submission" date="2023-02" db="EMBL/GenBank/DDBJ databases">
        <authorList>
            <person name="Swenson N.G."/>
            <person name="Wegrzyn J.L."/>
            <person name="Mcevoy S.L."/>
        </authorList>
    </citation>
    <scope>NUCLEOTIDE SEQUENCE</scope>
    <source>
        <strain evidence="2">91603</strain>
        <tissue evidence="2">Leaf</tissue>
    </source>
</reference>
<keyword evidence="1" id="KW-0812">Transmembrane</keyword>
<protein>
    <submittedName>
        <fullName evidence="2">Uncharacterized protein</fullName>
    </submittedName>
</protein>
<reference evidence="2" key="1">
    <citation type="journal article" date="2022" name="Plant J.">
        <title>Strategies of tolerance reflected in two North American maple genomes.</title>
        <authorList>
            <person name="McEvoy S.L."/>
            <person name="Sezen U.U."/>
            <person name="Trouern-Trend A."/>
            <person name="McMahon S.M."/>
            <person name="Schaberg P.G."/>
            <person name="Yang J."/>
            <person name="Wegrzyn J.L."/>
            <person name="Swenson N.G."/>
        </authorList>
    </citation>
    <scope>NUCLEOTIDE SEQUENCE</scope>
    <source>
        <strain evidence="2">91603</strain>
    </source>
</reference>
<dbReference type="Proteomes" id="UP001064489">
    <property type="component" value="Chromosome 5"/>
</dbReference>
<evidence type="ECO:0000313" key="2">
    <source>
        <dbReference type="EMBL" id="KAI9176395.1"/>
    </source>
</evidence>
<keyword evidence="1" id="KW-1133">Transmembrane helix</keyword>
<comment type="caution">
    <text evidence="2">The sequence shown here is derived from an EMBL/GenBank/DDBJ whole genome shotgun (WGS) entry which is preliminary data.</text>
</comment>
<dbReference type="EMBL" id="JAJSOW010000102">
    <property type="protein sequence ID" value="KAI9176395.1"/>
    <property type="molecule type" value="Genomic_DNA"/>
</dbReference>
<proteinExistence type="predicted"/>
<dbReference type="AlphaFoldDB" id="A0AAD5NPL7"/>
<gene>
    <name evidence="2" type="ORF">LWI28_002278</name>
</gene>
<evidence type="ECO:0000313" key="3">
    <source>
        <dbReference type="Proteomes" id="UP001064489"/>
    </source>
</evidence>
<sequence length="72" mass="7439">MGVLVRVLNNGAAVATSLVWAVIFALAVGDKSPPQDVHMSPFPPAAAPFTATVPTVIATNTSDSYRCDLLSP</sequence>
<keyword evidence="3" id="KW-1185">Reference proteome</keyword>